<feature type="compositionally biased region" description="Basic and acidic residues" evidence="1">
    <location>
        <begin position="91"/>
        <end position="104"/>
    </location>
</feature>
<proteinExistence type="predicted"/>
<evidence type="ECO:0000313" key="3">
    <source>
        <dbReference type="Proteomes" id="UP001595912"/>
    </source>
</evidence>
<reference evidence="3" key="1">
    <citation type="journal article" date="2019" name="Int. J. Syst. Evol. Microbiol.">
        <title>The Global Catalogue of Microorganisms (GCM) 10K type strain sequencing project: providing services to taxonomists for standard genome sequencing and annotation.</title>
        <authorList>
            <consortium name="The Broad Institute Genomics Platform"/>
            <consortium name="The Broad Institute Genome Sequencing Center for Infectious Disease"/>
            <person name="Wu L."/>
            <person name="Ma J."/>
        </authorList>
    </citation>
    <scope>NUCLEOTIDE SEQUENCE [LARGE SCALE GENOMIC DNA]</scope>
    <source>
        <strain evidence="3">CGMCC 4.7152</strain>
    </source>
</reference>
<evidence type="ECO:0000313" key="2">
    <source>
        <dbReference type="EMBL" id="MFC5004088.1"/>
    </source>
</evidence>
<dbReference type="Proteomes" id="UP001595912">
    <property type="component" value="Unassembled WGS sequence"/>
</dbReference>
<name>A0ABV9W912_9ACTN</name>
<feature type="region of interest" description="Disordered" evidence="1">
    <location>
        <begin position="90"/>
        <end position="116"/>
    </location>
</feature>
<comment type="caution">
    <text evidence="2">The sequence shown here is derived from an EMBL/GenBank/DDBJ whole genome shotgun (WGS) entry which is preliminary data.</text>
</comment>
<evidence type="ECO:0000256" key="1">
    <source>
        <dbReference type="SAM" id="MobiDB-lite"/>
    </source>
</evidence>
<organism evidence="2 3">
    <name type="scientific">Dactylosporangium cerinum</name>
    <dbReference type="NCBI Taxonomy" id="1434730"/>
    <lineage>
        <taxon>Bacteria</taxon>
        <taxon>Bacillati</taxon>
        <taxon>Actinomycetota</taxon>
        <taxon>Actinomycetes</taxon>
        <taxon>Micromonosporales</taxon>
        <taxon>Micromonosporaceae</taxon>
        <taxon>Dactylosporangium</taxon>
    </lineage>
</organism>
<evidence type="ECO:0008006" key="4">
    <source>
        <dbReference type="Google" id="ProtNLM"/>
    </source>
</evidence>
<dbReference type="EMBL" id="JBHSIU010000054">
    <property type="protein sequence ID" value="MFC5004088.1"/>
    <property type="molecule type" value="Genomic_DNA"/>
</dbReference>
<sequence>MTPVDYGRWLGGRLMVVRSCLGQDVASGPVFANDQTCLLPMMHATNEMADRLHRVTGSADHIVGTVLADAGYASDANLAASGPDRLIALGKGRDQSKAALREPTHGPPPPDATPRQAMAHRLLTEEGKALYKRRGATVEPAIGNLDMNAPGSELPR</sequence>
<gene>
    <name evidence="2" type="ORF">ACFPIJ_40460</name>
</gene>
<keyword evidence="3" id="KW-1185">Reference proteome</keyword>
<dbReference type="RefSeq" id="WP_380123610.1">
    <property type="nucleotide sequence ID" value="NZ_JBHSIU010000054.1"/>
</dbReference>
<accession>A0ABV9W912</accession>
<protein>
    <recommendedName>
        <fullName evidence="4">Transposase</fullName>
    </recommendedName>
</protein>